<organism evidence="4 5">
    <name type="scientific">Delftia lacustris</name>
    <dbReference type="NCBI Taxonomy" id="558537"/>
    <lineage>
        <taxon>Bacteria</taxon>
        <taxon>Pseudomonadati</taxon>
        <taxon>Pseudomonadota</taxon>
        <taxon>Betaproteobacteria</taxon>
        <taxon>Burkholderiales</taxon>
        <taxon>Comamonadaceae</taxon>
        <taxon>Delftia</taxon>
    </lineage>
</organism>
<evidence type="ECO:0000256" key="1">
    <source>
        <dbReference type="ARBA" id="ARBA00006987"/>
    </source>
</evidence>
<dbReference type="SUPFAM" id="SSF53850">
    <property type="entry name" value="Periplasmic binding protein-like II"/>
    <property type="match status" value="1"/>
</dbReference>
<dbReference type="CDD" id="cd13578">
    <property type="entry name" value="PBP2_Bug27"/>
    <property type="match status" value="1"/>
</dbReference>
<feature type="signal peptide" evidence="2">
    <location>
        <begin position="1"/>
        <end position="35"/>
    </location>
</feature>
<geneLocation type="plasmid" evidence="4 5">
    <name>unnamed</name>
</geneLocation>
<dbReference type="InterPro" id="IPR005064">
    <property type="entry name" value="BUG"/>
</dbReference>
<evidence type="ECO:0000313" key="5">
    <source>
        <dbReference type="Proteomes" id="UP000595064"/>
    </source>
</evidence>
<keyword evidence="4" id="KW-0614">Plasmid</keyword>
<dbReference type="EMBL" id="CP065749">
    <property type="protein sequence ID" value="QPS85085.1"/>
    <property type="molecule type" value="Genomic_DNA"/>
</dbReference>
<dbReference type="EMBL" id="CP065749">
    <property type="protein sequence ID" value="QPS84786.1"/>
    <property type="molecule type" value="Genomic_DNA"/>
</dbReference>
<dbReference type="AlphaFoldDB" id="A0A7T2YZW6"/>
<proteinExistence type="inferred from homology"/>
<dbReference type="InterPro" id="IPR042100">
    <property type="entry name" value="Bug_dom1"/>
</dbReference>
<dbReference type="PANTHER" id="PTHR42928:SF5">
    <property type="entry name" value="BLR1237 PROTEIN"/>
    <property type="match status" value="1"/>
</dbReference>
<gene>
    <name evidence="3" type="ORF">I6G47_31980</name>
    <name evidence="4" type="ORF">I6G47_33635</name>
</gene>
<sequence>MKVRTTSPSRRSFFRLAASAAVVLTAIGGAQTAMAQAQSWPAKPVRVVVNFPPGGAADVMARLISQPVSEALGQPVVIENRAGANGNIGGEAVAKADPDGYTFLFSSGGVASVNPHLYKTMSFDPAKDLQPVAAAARVLVFLVTRPDVPVKSAKEFIDYAKKNPGKLSYGSPGNGSSPHLAAEMFNGAADIKTLHVPYRGAAPAMVDLLAGQVDYMFDPGIGLGHVRDGKLRLLAVGSPERSALFPDTPTVAEVGLKGFDADSWFGFYAPAGVDKAIVDRMNQEVNKALALPTVRNRIAELGGVASPMSPAEFADKAKADFERFGSVIRERGISVQ</sequence>
<reference evidence="4 5" key="1">
    <citation type="submission" date="2020-12" db="EMBL/GenBank/DDBJ databases">
        <title>FDA dAtabase for Regulatory Grade micrObial Sequences (FDA-ARGOS): Supporting development and validation of Infectious Disease Dx tests.</title>
        <authorList>
            <person name="Sproer C."/>
            <person name="Gronow S."/>
            <person name="Severitt S."/>
            <person name="Schroder I."/>
            <person name="Tallon L."/>
            <person name="Sadzewicz L."/>
            <person name="Zhao X."/>
            <person name="Boylan J."/>
            <person name="Ott S."/>
            <person name="Bowen H."/>
            <person name="Vavikolanu K."/>
            <person name="Mehta A."/>
            <person name="Aluvathingal J."/>
            <person name="Nadendla S."/>
            <person name="Lowell S."/>
            <person name="Myers T."/>
            <person name="Yan Y."/>
            <person name="Sichtig H."/>
        </authorList>
    </citation>
    <scope>NUCLEOTIDE SEQUENCE [LARGE SCALE GENOMIC DNA]</scope>
    <source>
        <strain evidence="4 5">FDAARGOS_890</strain>
        <plasmid evidence="4 5">unnamed</plasmid>
    </source>
</reference>
<dbReference type="KEGG" id="dla:I6G47_31980"/>
<evidence type="ECO:0000256" key="2">
    <source>
        <dbReference type="SAM" id="SignalP"/>
    </source>
</evidence>
<dbReference type="PIRSF" id="PIRSF017082">
    <property type="entry name" value="YflP"/>
    <property type="match status" value="1"/>
</dbReference>
<dbReference type="Proteomes" id="UP000595064">
    <property type="component" value="Plasmid unnamed"/>
</dbReference>
<keyword evidence="2" id="KW-0732">Signal</keyword>
<dbReference type="Gene3D" id="3.40.190.150">
    <property type="entry name" value="Bordetella uptake gene, domain 1"/>
    <property type="match status" value="1"/>
</dbReference>
<name>A0A7T2YZW6_9BURK</name>
<dbReference type="Gene3D" id="3.40.190.10">
    <property type="entry name" value="Periplasmic binding protein-like II"/>
    <property type="match status" value="1"/>
</dbReference>
<dbReference type="InterPro" id="IPR006311">
    <property type="entry name" value="TAT_signal"/>
</dbReference>
<feature type="chain" id="PRO_5044661342" evidence="2">
    <location>
        <begin position="36"/>
        <end position="336"/>
    </location>
</feature>
<dbReference type="RefSeq" id="WP_184278029.1">
    <property type="nucleotide sequence ID" value="NZ_CP065749.1"/>
</dbReference>
<comment type="similarity">
    <text evidence="1">Belongs to the UPF0065 (bug) family.</text>
</comment>
<protein>
    <submittedName>
        <fullName evidence="4">Tripartite tricarboxylate transporter substrate binding protein</fullName>
    </submittedName>
</protein>
<dbReference type="KEGG" id="dla:I6G47_33635"/>
<dbReference type="PANTHER" id="PTHR42928">
    <property type="entry name" value="TRICARBOXYLATE-BINDING PROTEIN"/>
    <property type="match status" value="1"/>
</dbReference>
<keyword evidence="5" id="KW-1185">Reference proteome</keyword>
<accession>A0A7T2YZW6</accession>
<evidence type="ECO:0000313" key="3">
    <source>
        <dbReference type="EMBL" id="QPS84786.1"/>
    </source>
</evidence>
<dbReference type="Pfam" id="PF03401">
    <property type="entry name" value="TctC"/>
    <property type="match status" value="1"/>
</dbReference>
<dbReference type="PROSITE" id="PS51318">
    <property type="entry name" value="TAT"/>
    <property type="match status" value="1"/>
</dbReference>
<evidence type="ECO:0000313" key="4">
    <source>
        <dbReference type="EMBL" id="QPS85085.1"/>
    </source>
</evidence>